<organism evidence="11 12">
    <name type="scientific">Fomitopsis schrenkii</name>
    <name type="common">Brown rot fungus</name>
    <dbReference type="NCBI Taxonomy" id="2126942"/>
    <lineage>
        <taxon>Eukaryota</taxon>
        <taxon>Fungi</taxon>
        <taxon>Dikarya</taxon>
        <taxon>Basidiomycota</taxon>
        <taxon>Agaricomycotina</taxon>
        <taxon>Agaricomycetes</taxon>
        <taxon>Polyporales</taxon>
        <taxon>Fomitopsis</taxon>
    </lineage>
</organism>
<evidence type="ECO:0000259" key="10">
    <source>
        <dbReference type="PROSITE" id="PS51292"/>
    </source>
</evidence>
<dbReference type="Proteomes" id="UP000015241">
    <property type="component" value="Unassembled WGS sequence"/>
</dbReference>
<dbReference type="InParanoid" id="S8E647"/>
<evidence type="ECO:0000256" key="6">
    <source>
        <dbReference type="ARBA" id="ARBA00022989"/>
    </source>
</evidence>
<sequence>MQSTYSRPQRAKARVPTVDDLRVKLCFICREEERYDDEPEEQPRAWTHPCTCTLVAHEACLLQWIKAAQDDPARAPNALKCPQCGSLYELESDNPHPKLLRILDTAHGALSIAAKVFVFGAMGTVVVSFGFGVYLVLTSYGAHALRSMVGEEMYNIVLTDDPSNWPWHAFLNLPMIPISLILSRTRTFATFPLLPLIFAWPSSPPVPTAALRIGTTGWNLFGGRGDADLPYGPIFGWPPSPMMASMLFPLIGRLYREQHAKVMLAILGKPESPRGPVRDIIWDFGGGDPMPFRARIGLAVDPAERQRQQQEEQEQQEQEPEAPQDAEGQDQQGEGFAERTIRITNASLGRAIGGTLAVPMVANCMGSLLKQLARISPTLRTFLAIRPPLTGQRRVSLLGPWLDSQGFAQMHWLKKVGMGLHVALNLVCGGTRVWYEADPVWWRNSVGLGLFMVAKDCIQMLHLYLAKREFETRRVKNRPFEGVDLSQLDLIHPIRAPVPSPLSAFDATASDAKPPDTPIPDLDPLPTPAPSDITSDVESDAGATIVE</sequence>
<dbReference type="AlphaFoldDB" id="S8E647"/>
<dbReference type="HOGENOM" id="CLU_547413_0_0_1"/>
<feature type="compositionally biased region" description="Pro residues" evidence="8">
    <location>
        <begin position="515"/>
        <end position="529"/>
    </location>
</feature>
<feature type="compositionally biased region" description="Acidic residues" evidence="8">
    <location>
        <begin position="311"/>
        <end position="328"/>
    </location>
</feature>
<dbReference type="EMBL" id="KE504161">
    <property type="protein sequence ID" value="EPS98858.1"/>
    <property type="molecule type" value="Genomic_DNA"/>
</dbReference>
<evidence type="ECO:0000256" key="9">
    <source>
        <dbReference type="SAM" id="Phobius"/>
    </source>
</evidence>
<keyword evidence="4" id="KW-0863">Zinc-finger</keyword>
<dbReference type="SUPFAM" id="SSF57850">
    <property type="entry name" value="RING/U-box"/>
    <property type="match status" value="1"/>
</dbReference>
<reference evidence="11 12" key="1">
    <citation type="journal article" date="2012" name="Science">
        <title>The Paleozoic origin of enzymatic lignin decomposition reconstructed from 31 fungal genomes.</title>
        <authorList>
            <person name="Floudas D."/>
            <person name="Binder M."/>
            <person name="Riley R."/>
            <person name="Barry K."/>
            <person name="Blanchette R.A."/>
            <person name="Henrissat B."/>
            <person name="Martinez A.T."/>
            <person name="Otillar R."/>
            <person name="Spatafora J.W."/>
            <person name="Yadav J.S."/>
            <person name="Aerts A."/>
            <person name="Benoit I."/>
            <person name="Boyd A."/>
            <person name="Carlson A."/>
            <person name="Copeland A."/>
            <person name="Coutinho P.M."/>
            <person name="de Vries R.P."/>
            <person name="Ferreira P."/>
            <person name="Findley K."/>
            <person name="Foster B."/>
            <person name="Gaskell J."/>
            <person name="Glotzer D."/>
            <person name="Gorecki P."/>
            <person name="Heitman J."/>
            <person name="Hesse C."/>
            <person name="Hori C."/>
            <person name="Igarashi K."/>
            <person name="Jurgens J.A."/>
            <person name="Kallen N."/>
            <person name="Kersten P."/>
            <person name="Kohler A."/>
            <person name="Kuees U."/>
            <person name="Kumar T.K.A."/>
            <person name="Kuo A."/>
            <person name="LaButti K."/>
            <person name="Larrondo L.F."/>
            <person name="Lindquist E."/>
            <person name="Ling A."/>
            <person name="Lombard V."/>
            <person name="Lucas S."/>
            <person name="Lundell T."/>
            <person name="Martin R."/>
            <person name="McLaughlin D.J."/>
            <person name="Morgenstern I."/>
            <person name="Morin E."/>
            <person name="Murat C."/>
            <person name="Nagy L.G."/>
            <person name="Nolan M."/>
            <person name="Ohm R.A."/>
            <person name="Patyshakuliyeva A."/>
            <person name="Rokas A."/>
            <person name="Ruiz-Duenas F.J."/>
            <person name="Sabat G."/>
            <person name="Salamov A."/>
            <person name="Samejima M."/>
            <person name="Schmutz J."/>
            <person name="Slot J.C."/>
            <person name="St John F."/>
            <person name="Stenlid J."/>
            <person name="Sun H."/>
            <person name="Sun S."/>
            <person name="Syed K."/>
            <person name="Tsang A."/>
            <person name="Wiebenga A."/>
            <person name="Young D."/>
            <person name="Pisabarro A."/>
            <person name="Eastwood D.C."/>
            <person name="Martin F."/>
            <person name="Cullen D."/>
            <person name="Grigoriev I.V."/>
            <person name="Hibbett D.S."/>
        </authorList>
    </citation>
    <scope>NUCLEOTIDE SEQUENCE</scope>
    <source>
        <strain evidence="12">FP-58527</strain>
    </source>
</reference>
<dbReference type="GO" id="GO:0016020">
    <property type="term" value="C:membrane"/>
    <property type="evidence" value="ECO:0007669"/>
    <property type="project" value="UniProtKB-SubCell"/>
</dbReference>
<evidence type="ECO:0000256" key="1">
    <source>
        <dbReference type="ARBA" id="ARBA00004141"/>
    </source>
</evidence>
<dbReference type="GO" id="GO:0008270">
    <property type="term" value="F:zinc ion binding"/>
    <property type="evidence" value="ECO:0007669"/>
    <property type="project" value="UniProtKB-KW"/>
</dbReference>
<dbReference type="eggNOG" id="KOG3053">
    <property type="taxonomic scope" value="Eukaryota"/>
</dbReference>
<keyword evidence="6 9" id="KW-1133">Transmembrane helix</keyword>
<feature type="transmembrane region" description="Helical" evidence="9">
    <location>
        <begin position="116"/>
        <end position="145"/>
    </location>
</feature>
<evidence type="ECO:0000256" key="2">
    <source>
        <dbReference type="ARBA" id="ARBA00022692"/>
    </source>
</evidence>
<dbReference type="STRING" id="743788.S8E647"/>
<dbReference type="OrthoDB" id="5817083at2759"/>
<keyword evidence="5" id="KW-0862">Zinc</keyword>
<keyword evidence="3" id="KW-0479">Metal-binding</keyword>
<name>S8E647_FOMSC</name>
<proteinExistence type="predicted"/>
<evidence type="ECO:0000256" key="3">
    <source>
        <dbReference type="ARBA" id="ARBA00022723"/>
    </source>
</evidence>
<feature type="region of interest" description="Disordered" evidence="8">
    <location>
        <begin position="302"/>
        <end position="335"/>
    </location>
</feature>
<gene>
    <name evidence="11" type="ORF">FOMPIDRAFT_161615</name>
</gene>
<evidence type="ECO:0000313" key="12">
    <source>
        <dbReference type="Proteomes" id="UP000015241"/>
    </source>
</evidence>
<dbReference type="PANTHER" id="PTHR46283">
    <property type="entry name" value="E3 UBIQUITIN-PROTEIN LIGASE MARCH5"/>
    <property type="match status" value="1"/>
</dbReference>
<protein>
    <recommendedName>
        <fullName evidence="10">RING-CH-type domain-containing protein</fullName>
    </recommendedName>
</protein>
<accession>S8E647</accession>
<dbReference type="InterPro" id="IPR011016">
    <property type="entry name" value="Znf_RING-CH"/>
</dbReference>
<evidence type="ECO:0000256" key="8">
    <source>
        <dbReference type="SAM" id="MobiDB-lite"/>
    </source>
</evidence>
<keyword evidence="7 9" id="KW-0472">Membrane</keyword>
<keyword evidence="2 9" id="KW-0812">Transmembrane</keyword>
<feature type="region of interest" description="Disordered" evidence="8">
    <location>
        <begin position="505"/>
        <end position="547"/>
    </location>
</feature>
<feature type="domain" description="RING-CH-type" evidence="10">
    <location>
        <begin position="18"/>
        <end position="91"/>
    </location>
</feature>
<evidence type="ECO:0000313" key="11">
    <source>
        <dbReference type="EMBL" id="EPS98858.1"/>
    </source>
</evidence>
<dbReference type="InterPro" id="IPR013083">
    <property type="entry name" value="Znf_RING/FYVE/PHD"/>
</dbReference>
<dbReference type="SMART" id="SM00744">
    <property type="entry name" value="RINGv"/>
    <property type="match status" value="1"/>
</dbReference>
<evidence type="ECO:0000256" key="4">
    <source>
        <dbReference type="ARBA" id="ARBA00022771"/>
    </source>
</evidence>
<evidence type="ECO:0000256" key="5">
    <source>
        <dbReference type="ARBA" id="ARBA00022833"/>
    </source>
</evidence>
<evidence type="ECO:0000256" key="7">
    <source>
        <dbReference type="ARBA" id="ARBA00023136"/>
    </source>
</evidence>
<dbReference type="Gene3D" id="3.30.40.10">
    <property type="entry name" value="Zinc/RING finger domain, C3HC4 (zinc finger)"/>
    <property type="match status" value="1"/>
</dbReference>
<keyword evidence="12" id="KW-1185">Reference proteome</keyword>
<comment type="subcellular location">
    <subcellularLocation>
        <location evidence="1">Membrane</location>
        <topology evidence="1">Multi-pass membrane protein</topology>
    </subcellularLocation>
</comment>
<dbReference type="PROSITE" id="PS51292">
    <property type="entry name" value="ZF_RING_CH"/>
    <property type="match status" value="1"/>
</dbReference>